<dbReference type="SUPFAM" id="SSF47384">
    <property type="entry name" value="Homodimeric domain of signal transducing histidine kinase"/>
    <property type="match status" value="1"/>
</dbReference>
<dbReference type="PANTHER" id="PTHR43065:SF47">
    <property type="match status" value="1"/>
</dbReference>
<keyword evidence="3" id="KW-0597">Phosphoprotein</keyword>
<dbReference type="EMBL" id="JBHLZN010000005">
    <property type="protein sequence ID" value="MFB9887583.1"/>
    <property type="molecule type" value="Genomic_DNA"/>
</dbReference>
<dbReference type="Pfam" id="PF00497">
    <property type="entry name" value="SBP_bac_3"/>
    <property type="match status" value="1"/>
</dbReference>
<dbReference type="Gene3D" id="3.30.565.10">
    <property type="entry name" value="Histidine kinase-like ATPase, C-terminal domain"/>
    <property type="match status" value="1"/>
</dbReference>
<evidence type="ECO:0000256" key="1">
    <source>
        <dbReference type="ARBA" id="ARBA00000085"/>
    </source>
</evidence>
<keyword evidence="8" id="KW-1185">Reference proteome</keyword>
<dbReference type="Pfam" id="PF02518">
    <property type="entry name" value="HATPase_c"/>
    <property type="match status" value="1"/>
</dbReference>
<feature type="domain" description="Histidine kinase" evidence="6">
    <location>
        <begin position="357"/>
        <end position="589"/>
    </location>
</feature>
<dbReference type="GO" id="GO:0005524">
    <property type="term" value="F:ATP binding"/>
    <property type="evidence" value="ECO:0007669"/>
    <property type="project" value="UniProtKB-KW"/>
</dbReference>
<organism evidence="7 8">
    <name type="scientific">Balneatrix alpica</name>
    <dbReference type="NCBI Taxonomy" id="75684"/>
    <lineage>
        <taxon>Bacteria</taxon>
        <taxon>Pseudomonadati</taxon>
        <taxon>Pseudomonadota</taxon>
        <taxon>Gammaproteobacteria</taxon>
        <taxon>Oceanospirillales</taxon>
        <taxon>Balneatrichaceae</taxon>
        <taxon>Balneatrix</taxon>
    </lineage>
</organism>
<evidence type="ECO:0000313" key="7">
    <source>
        <dbReference type="EMBL" id="MFB9887583.1"/>
    </source>
</evidence>
<name>A0ABV5ZE89_9GAMM</name>
<dbReference type="PANTHER" id="PTHR43065">
    <property type="entry name" value="SENSOR HISTIDINE KINASE"/>
    <property type="match status" value="1"/>
</dbReference>
<feature type="coiled-coil region" evidence="4">
    <location>
        <begin position="289"/>
        <end position="341"/>
    </location>
</feature>
<dbReference type="Gene3D" id="3.40.190.10">
    <property type="entry name" value="Periplasmic binding protein-like II"/>
    <property type="match status" value="2"/>
</dbReference>
<dbReference type="SUPFAM" id="SSF53850">
    <property type="entry name" value="Periplasmic binding protein-like II"/>
    <property type="match status" value="1"/>
</dbReference>
<dbReference type="EC" id="2.7.13.3" evidence="2"/>
<comment type="caution">
    <text evidence="7">The sequence shown here is derived from an EMBL/GenBank/DDBJ whole genome shotgun (WGS) entry which is preliminary data.</text>
</comment>
<evidence type="ECO:0000256" key="4">
    <source>
        <dbReference type="SAM" id="Coils"/>
    </source>
</evidence>
<dbReference type="Gene3D" id="1.10.287.130">
    <property type="match status" value="1"/>
</dbReference>
<protein>
    <recommendedName>
        <fullName evidence="2">histidine kinase</fullName>
        <ecNumber evidence="2">2.7.13.3</ecNumber>
    </recommendedName>
</protein>
<dbReference type="PRINTS" id="PR00344">
    <property type="entry name" value="BCTRLSENSOR"/>
</dbReference>
<keyword evidence="5" id="KW-1133">Transmembrane helix</keyword>
<dbReference type="PROSITE" id="PS50109">
    <property type="entry name" value="HIS_KIN"/>
    <property type="match status" value="1"/>
</dbReference>
<keyword evidence="7" id="KW-0067">ATP-binding</keyword>
<keyword evidence="4" id="KW-0175">Coiled coil</keyword>
<proteinExistence type="predicted"/>
<dbReference type="Proteomes" id="UP001589628">
    <property type="component" value="Unassembled WGS sequence"/>
</dbReference>
<gene>
    <name evidence="7" type="ORF">ACFFLH_14270</name>
</gene>
<dbReference type="InterPro" id="IPR036097">
    <property type="entry name" value="HisK_dim/P_sf"/>
</dbReference>
<comment type="catalytic activity">
    <reaction evidence="1">
        <text>ATP + protein L-histidine = ADP + protein N-phospho-L-histidine.</text>
        <dbReference type="EC" id="2.7.13.3"/>
    </reaction>
</comment>
<keyword evidence="5" id="KW-0812">Transmembrane</keyword>
<sequence length="594" mass="67112">MSVSFATARYTRLVILLCSGWFSLLSQAKEQVIVGVYDYEPLIYMNDQHQPDGFFIDLLNHLAATLDWQLIYQYGNWNELMKMLDAGQIDLLPGMFKTPEREKLFRFPSESVVTDWGQIYIPANQPMINNLFELDRRALGRLQGDAIGLHFAEQMRSFGINVRLIDFDSYEHLLAAVQAGKIDAAVASRIFGGFRASYYGLLATPIIFNPQQGYFPVGNHASHLIPLLNRELFKLKVDKASIFYRAFDKRFTGTFKEQRITTNLMFALAILGALLITLGFIIRYLNHRVARRTEELREANDRLSELNRSLDLMVKSRTHALEKANHELADSLHSLQEMQEQLIESEKMSSLGSLVAGVAHEINTPIGLSITSASLLAEKLKELQQHYQAGSMSRSQLERFLALADESTQILQSNLGRAADLIQSFKRIAVDQSNQDIRELALQHYLEEVLLSLRPTLKKNHVAVILSCDPDLRWRTCPGALAQIVTNIVMNAVIHAYPPEQEIKNVSMQLEHQGKLLFWTIQDNGQGVKTEQLEHLFEPFYTTKRGQGGSGLGLHLVYNLVSQQLKGSIHVSSPAGSGLKYEIRLPELRSDTDG</sequence>
<accession>A0ABV5ZE89</accession>
<dbReference type="InterPro" id="IPR003661">
    <property type="entry name" value="HisK_dim/P_dom"/>
</dbReference>
<evidence type="ECO:0000256" key="2">
    <source>
        <dbReference type="ARBA" id="ARBA00012438"/>
    </source>
</evidence>
<dbReference type="InterPro" id="IPR004358">
    <property type="entry name" value="Sig_transdc_His_kin-like_C"/>
</dbReference>
<keyword evidence="5" id="KW-0472">Membrane</keyword>
<dbReference type="RefSeq" id="WP_051527627.1">
    <property type="nucleotide sequence ID" value="NZ_JBHLZN010000005.1"/>
</dbReference>
<evidence type="ECO:0000256" key="3">
    <source>
        <dbReference type="ARBA" id="ARBA00022553"/>
    </source>
</evidence>
<dbReference type="InterPro" id="IPR001638">
    <property type="entry name" value="Solute-binding_3/MltF_N"/>
</dbReference>
<dbReference type="CDD" id="cd00082">
    <property type="entry name" value="HisKA"/>
    <property type="match status" value="1"/>
</dbReference>
<evidence type="ECO:0000259" key="6">
    <source>
        <dbReference type="PROSITE" id="PS50109"/>
    </source>
</evidence>
<evidence type="ECO:0000313" key="8">
    <source>
        <dbReference type="Proteomes" id="UP001589628"/>
    </source>
</evidence>
<dbReference type="InterPro" id="IPR036890">
    <property type="entry name" value="HATPase_C_sf"/>
</dbReference>
<dbReference type="InterPro" id="IPR003594">
    <property type="entry name" value="HATPase_dom"/>
</dbReference>
<dbReference type="SMART" id="SM00387">
    <property type="entry name" value="HATPase_c"/>
    <property type="match status" value="1"/>
</dbReference>
<feature type="transmembrane region" description="Helical" evidence="5">
    <location>
        <begin position="264"/>
        <end position="285"/>
    </location>
</feature>
<dbReference type="SMART" id="SM00062">
    <property type="entry name" value="PBPb"/>
    <property type="match status" value="1"/>
</dbReference>
<keyword evidence="7" id="KW-0547">Nucleotide-binding</keyword>
<dbReference type="InterPro" id="IPR005467">
    <property type="entry name" value="His_kinase_dom"/>
</dbReference>
<dbReference type="SUPFAM" id="SSF55874">
    <property type="entry name" value="ATPase domain of HSP90 chaperone/DNA topoisomerase II/histidine kinase"/>
    <property type="match status" value="1"/>
</dbReference>
<evidence type="ECO:0000256" key="5">
    <source>
        <dbReference type="SAM" id="Phobius"/>
    </source>
</evidence>
<reference evidence="7 8" key="1">
    <citation type="submission" date="2024-09" db="EMBL/GenBank/DDBJ databases">
        <authorList>
            <person name="Sun Q."/>
            <person name="Mori K."/>
        </authorList>
    </citation>
    <scope>NUCLEOTIDE SEQUENCE [LARGE SCALE GENOMIC DNA]</scope>
    <source>
        <strain evidence="7 8">ATCC 51285</strain>
    </source>
</reference>